<dbReference type="Gene3D" id="1.10.238.10">
    <property type="entry name" value="EF-hand"/>
    <property type="match status" value="1"/>
</dbReference>
<feature type="domain" description="EF-hand" evidence="4">
    <location>
        <begin position="41"/>
        <end position="76"/>
    </location>
</feature>
<dbReference type="Proteomes" id="UP000085678">
    <property type="component" value="Unplaced"/>
</dbReference>
<proteinExistence type="predicted"/>
<protein>
    <submittedName>
        <fullName evidence="6">Sarcoplasmic calcium-binding protein</fullName>
    </submittedName>
</protein>
<organism evidence="5 6">
    <name type="scientific">Lingula anatina</name>
    <name type="common">Brachiopod</name>
    <name type="synonym">Lingula unguis</name>
    <dbReference type="NCBI Taxonomy" id="7574"/>
    <lineage>
        <taxon>Eukaryota</taxon>
        <taxon>Metazoa</taxon>
        <taxon>Spiralia</taxon>
        <taxon>Lophotrochozoa</taxon>
        <taxon>Brachiopoda</taxon>
        <taxon>Linguliformea</taxon>
        <taxon>Lingulata</taxon>
        <taxon>Lingulida</taxon>
        <taxon>Linguloidea</taxon>
        <taxon>Lingulidae</taxon>
        <taxon>Lingula</taxon>
    </lineage>
</organism>
<evidence type="ECO:0000313" key="6">
    <source>
        <dbReference type="RefSeq" id="XP_013386658.1"/>
    </source>
</evidence>
<dbReference type="SMART" id="SM00054">
    <property type="entry name" value="EFh"/>
    <property type="match status" value="2"/>
</dbReference>
<evidence type="ECO:0000313" key="5">
    <source>
        <dbReference type="Proteomes" id="UP000085678"/>
    </source>
</evidence>
<sequence>MSGKYFTQRLLQGMFSRGITQQAISLKRTPHDYPPVTGTEHWKRKIRTLFRSLDVNGDGYITRKAYEMSAQRVSSYMNLDENKAKEVMEHRVKIWEAYDRGTHSDDHQVSEDEYLSELLAVINTTFREAFLALATYEFDAYDMDGDGFISPKEHEVFFYSWGIPTEHSAGAFKAVDINGDGLISREEFIQAGVDFLFGEDENSPYNIFLGPLANVPLPQ</sequence>
<dbReference type="PROSITE" id="PS50222">
    <property type="entry name" value="EF_HAND_2"/>
    <property type="match status" value="2"/>
</dbReference>
<dbReference type="InterPro" id="IPR018247">
    <property type="entry name" value="EF_Hand_1_Ca_BS"/>
</dbReference>
<dbReference type="GO" id="GO:0005509">
    <property type="term" value="F:calcium ion binding"/>
    <property type="evidence" value="ECO:0007669"/>
    <property type="project" value="InterPro"/>
</dbReference>
<dbReference type="RefSeq" id="XP_013386658.1">
    <property type="nucleotide sequence ID" value="XM_013531204.1"/>
</dbReference>
<dbReference type="GeneID" id="106156086"/>
<evidence type="ECO:0000256" key="1">
    <source>
        <dbReference type="ARBA" id="ARBA00022723"/>
    </source>
</evidence>
<evidence type="ECO:0000259" key="4">
    <source>
        <dbReference type="PROSITE" id="PS50222"/>
    </source>
</evidence>
<dbReference type="InterPro" id="IPR011992">
    <property type="entry name" value="EF-hand-dom_pair"/>
</dbReference>
<feature type="domain" description="EF-hand" evidence="4">
    <location>
        <begin position="163"/>
        <end position="198"/>
    </location>
</feature>
<gene>
    <name evidence="6" type="primary">LOC106156086</name>
</gene>
<dbReference type="InParanoid" id="A0A1S3HKN0"/>
<accession>A0A1S3HKN0</accession>
<keyword evidence="5" id="KW-1185">Reference proteome</keyword>
<dbReference type="OrthoDB" id="427950at2759"/>
<keyword evidence="3" id="KW-0106">Calcium</keyword>
<reference evidence="6" key="1">
    <citation type="submission" date="2025-08" db="UniProtKB">
        <authorList>
            <consortium name="RefSeq"/>
        </authorList>
    </citation>
    <scope>IDENTIFICATION</scope>
    <source>
        <tissue evidence="6">Gonads</tissue>
    </source>
</reference>
<dbReference type="InterPro" id="IPR002048">
    <property type="entry name" value="EF_hand_dom"/>
</dbReference>
<dbReference type="KEGG" id="lak:106156086"/>
<keyword evidence="2" id="KW-0677">Repeat</keyword>
<dbReference type="Pfam" id="PF13202">
    <property type="entry name" value="EF-hand_5"/>
    <property type="match status" value="1"/>
</dbReference>
<evidence type="ECO:0000256" key="3">
    <source>
        <dbReference type="ARBA" id="ARBA00022837"/>
    </source>
</evidence>
<dbReference type="PANTHER" id="PTHR10891">
    <property type="entry name" value="EF-HAND CALCIUM-BINDING DOMAIN CONTAINING PROTEIN"/>
    <property type="match status" value="1"/>
</dbReference>
<dbReference type="Pfam" id="PF13499">
    <property type="entry name" value="EF-hand_7"/>
    <property type="match status" value="1"/>
</dbReference>
<dbReference type="AlphaFoldDB" id="A0A1S3HKN0"/>
<evidence type="ECO:0000256" key="2">
    <source>
        <dbReference type="ARBA" id="ARBA00022737"/>
    </source>
</evidence>
<name>A0A1S3HKN0_LINAN</name>
<dbReference type="PROSITE" id="PS00018">
    <property type="entry name" value="EF_HAND_1"/>
    <property type="match status" value="1"/>
</dbReference>
<dbReference type="STRING" id="7574.A0A1S3HKN0"/>
<dbReference type="SUPFAM" id="SSF47473">
    <property type="entry name" value="EF-hand"/>
    <property type="match status" value="1"/>
</dbReference>
<dbReference type="InterPro" id="IPR039647">
    <property type="entry name" value="EF_hand_pair_protein_CML-like"/>
</dbReference>
<keyword evidence="1" id="KW-0479">Metal-binding</keyword>